<keyword evidence="1" id="KW-1133">Transmembrane helix</keyword>
<reference evidence="2" key="1">
    <citation type="journal article" date="2020" name="Nature">
        <title>Giant virus diversity and host interactions through global metagenomics.</title>
        <authorList>
            <person name="Schulz F."/>
            <person name="Roux S."/>
            <person name="Paez-Espino D."/>
            <person name="Jungbluth S."/>
            <person name="Walsh D.A."/>
            <person name="Denef V.J."/>
            <person name="McMahon K.D."/>
            <person name="Konstantinidis K.T."/>
            <person name="Eloe-Fadrosh E.A."/>
            <person name="Kyrpides N.C."/>
            <person name="Woyke T."/>
        </authorList>
    </citation>
    <scope>NUCLEOTIDE SEQUENCE</scope>
    <source>
        <strain evidence="2">GVMAG-S-3300013006-158</strain>
    </source>
</reference>
<keyword evidence="1" id="KW-0472">Membrane</keyword>
<protein>
    <submittedName>
        <fullName evidence="2">Uncharacterized protein</fullName>
    </submittedName>
</protein>
<dbReference type="AlphaFoldDB" id="A0A6C0KL00"/>
<evidence type="ECO:0000256" key="1">
    <source>
        <dbReference type="SAM" id="Phobius"/>
    </source>
</evidence>
<organism evidence="2">
    <name type="scientific">viral metagenome</name>
    <dbReference type="NCBI Taxonomy" id="1070528"/>
    <lineage>
        <taxon>unclassified sequences</taxon>
        <taxon>metagenomes</taxon>
        <taxon>organismal metagenomes</taxon>
    </lineage>
</organism>
<proteinExistence type="predicted"/>
<accession>A0A6C0KL00</accession>
<sequence length="78" mass="8892">MNPSSSFTVSLEKPAFSISQFVQETCELSELLIDRVLFYLCYCIAILCILKCMMYMVNGITANPQMGARIMDDTSFFR</sequence>
<evidence type="ECO:0000313" key="2">
    <source>
        <dbReference type="EMBL" id="QHU18702.1"/>
    </source>
</evidence>
<keyword evidence="1" id="KW-0812">Transmembrane</keyword>
<dbReference type="EMBL" id="MN740936">
    <property type="protein sequence ID" value="QHU18702.1"/>
    <property type="molecule type" value="Genomic_DNA"/>
</dbReference>
<name>A0A6C0KL00_9ZZZZ</name>
<feature type="transmembrane region" description="Helical" evidence="1">
    <location>
        <begin position="37"/>
        <end position="57"/>
    </location>
</feature>